<organism evidence="2 3">
    <name type="scientific">Parapedobacter defluvii</name>
    <dbReference type="NCBI Taxonomy" id="2045106"/>
    <lineage>
        <taxon>Bacteria</taxon>
        <taxon>Pseudomonadati</taxon>
        <taxon>Bacteroidota</taxon>
        <taxon>Sphingobacteriia</taxon>
        <taxon>Sphingobacteriales</taxon>
        <taxon>Sphingobacteriaceae</taxon>
        <taxon>Parapedobacter</taxon>
    </lineage>
</organism>
<dbReference type="InterPro" id="IPR000595">
    <property type="entry name" value="cNMP-bd_dom"/>
</dbReference>
<feature type="domain" description="Cyclic nucleotide-binding" evidence="1">
    <location>
        <begin position="40"/>
        <end position="125"/>
    </location>
</feature>
<dbReference type="Gene3D" id="2.60.120.10">
    <property type="entry name" value="Jelly Rolls"/>
    <property type="match status" value="1"/>
</dbReference>
<dbReference type="Proteomes" id="UP000597338">
    <property type="component" value="Unassembled WGS sequence"/>
</dbReference>
<dbReference type="InterPro" id="IPR014710">
    <property type="entry name" value="RmlC-like_jellyroll"/>
</dbReference>
<reference evidence="3" key="1">
    <citation type="journal article" date="2019" name="Int. J. Syst. Evol. Microbiol.">
        <title>The Global Catalogue of Microorganisms (GCM) 10K type strain sequencing project: providing services to taxonomists for standard genome sequencing and annotation.</title>
        <authorList>
            <consortium name="The Broad Institute Genomics Platform"/>
            <consortium name="The Broad Institute Genome Sequencing Center for Infectious Disease"/>
            <person name="Wu L."/>
            <person name="Ma J."/>
        </authorList>
    </citation>
    <scope>NUCLEOTIDE SEQUENCE [LARGE SCALE GENOMIC DNA]</scope>
    <source>
        <strain evidence="3">CGMCC 1.15342</strain>
    </source>
</reference>
<sequence>MAKKDPTASVDTLLQTIRRHHRLTEQETQVIGTYFRRDLFKRKSTLLQAGQTAHRVYFVVSGILHMYYTDERGQPYSCNFFMPGELATDLESFSKQLPAGNAIETLTAAECLSISCKETVSLMQESPAFNKYVMGVIETIAMHNINRTKDLLSLQPEMRYQKLLATRPDIIRAVPQKYIARFLGISPESLSRIRSRIVTLPASH</sequence>
<name>A0ABQ1LXU6_9SPHI</name>
<protein>
    <submittedName>
        <fullName evidence="2">Cyclic nucleotide-binding protein</fullName>
    </submittedName>
</protein>
<evidence type="ECO:0000313" key="3">
    <source>
        <dbReference type="Proteomes" id="UP000597338"/>
    </source>
</evidence>
<evidence type="ECO:0000313" key="2">
    <source>
        <dbReference type="EMBL" id="GGC31487.1"/>
    </source>
</evidence>
<dbReference type="EMBL" id="BMIK01000007">
    <property type="protein sequence ID" value="GGC31487.1"/>
    <property type="molecule type" value="Genomic_DNA"/>
</dbReference>
<evidence type="ECO:0000259" key="1">
    <source>
        <dbReference type="Pfam" id="PF00027"/>
    </source>
</evidence>
<dbReference type="InterPro" id="IPR018490">
    <property type="entry name" value="cNMP-bd_dom_sf"/>
</dbReference>
<accession>A0ABQ1LXU6</accession>
<comment type="caution">
    <text evidence="2">The sequence shown here is derived from an EMBL/GenBank/DDBJ whole genome shotgun (WGS) entry which is preliminary data.</text>
</comment>
<proteinExistence type="predicted"/>
<dbReference type="RefSeq" id="WP_188751064.1">
    <property type="nucleotide sequence ID" value="NZ_BMIK01000007.1"/>
</dbReference>
<dbReference type="SUPFAM" id="SSF51206">
    <property type="entry name" value="cAMP-binding domain-like"/>
    <property type="match status" value="1"/>
</dbReference>
<dbReference type="CDD" id="cd00038">
    <property type="entry name" value="CAP_ED"/>
    <property type="match status" value="1"/>
</dbReference>
<gene>
    <name evidence="2" type="ORF">GCM10011386_24420</name>
</gene>
<dbReference type="Pfam" id="PF00027">
    <property type="entry name" value="cNMP_binding"/>
    <property type="match status" value="1"/>
</dbReference>
<keyword evidence="3" id="KW-1185">Reference proteome</keyword>